<name>A0A226HNL8_9FLAO</name>
<evidence type="ECO:0000313" key="2">
    <source>
        <dbReference type="EMBL" id="OXA95863.1"/>
    </source>
</evidence>
<organism evidence="2 3">
    <name type="scientific">Flavobacterium oncorhynchi</name>
    <dbReference type="NCBI Taxonomy" id="728056"/>
    <lineage>
        <taxon>Bacteria</taxon>
        <taxon>Pseudomonadati</taxon>
        <taxon>Bacteroidota</taxon>
        <taxon>Flavobacteriia</taxon>
        <taxon>Flavobacteriales</taxon>
        <taxon>Flavobacteriaceae</taxon>
        <taxon>Flavobacterium</taxon>
    </lineage>
</organism>
<dbReference type="PANTHER" id="PTHR37023">
    <property type="entry name" value="TRANSPOSASE"/>
    <property type="match status" value="1"/>
</dbReference>
<gene>
    <name evidence="2" type="ORF">B0A75_18515</name>
</gene>
<evidence type="ECO:0000259" key="1">
    <source>
        <dbReference type="Pfam" id="PF04986"/>
    </source>
</evidence>
<reference evidence="2 3" key="1">
    <citation type="submission" date="2016-11" db="EMBL/GenBank/DDBJ databases">
        <title>Whole genomes of Flavobacteriaceae.</title>
        <authorList>
            <person name="Stine C."/>
            <person name="Li C."/>
            <person name="Tadesse D."/>
        </authorList>
    </citation>
    <scope>NUCLEOTIDE SEQUENCE [LARGE SCALE GENOMIC DNA]</scope>
    <source>
        <strain evidence="2 3">CCUG 59446</strain>
    </source>
</reference>
<dbReference type="GO" id="GO:0006313">
    <property type="term" value="P:DNA transposition"/>
    <property type="evidence" value="ECO:0007669"/>
    <property type="project" value="InterPro"/>
</dbReference>
<dbReference type="InterPro" id="IPR007069">
    <property type="entry name" value="Transposase_32"/>
</dbReference>
<comment type="caution">
    <text evidence="2">The sequence shown here is derived from an EMBL/GenBank/DDBJ whole genome shotgun (WGS) entry which is preliminary data.</text>
</comment>
<protein>
    <recommendedName>
        <fullName evidence="1">Transposase IS801/IS1294 domain-containing protein</fullName>
    </recommendedName>
</protein>
<dbReference type="AlphaFoldDB" id="A0A226HNL8"/>
<dbReference type="Proteomes" id="UP000198336">
    <property type="component" value="Unassembled WGS sequence"/>
</dbReference>
<sequence length="81" mass="9552">MAVEIIALAKALSKVFWAKYYQKLKEKNPMGYKQIRQELWQKPWVVFAKKPFGSPKSVVEYLGRYTHKIAISNHRIKNIDT</sequence>
<accession>A0A226HNL8</accession>
<feature type="domain" description="Transposase IS801/IS1294" evidence="1">
    <location>
        <begin position="8"/>
        <end position="80"/>
    </location>
</feature>
<dbReference type="GO" id="GO:0004803">
    <property type="term" value="F:transposase activity"/>
    <property type="evidence" value="ECO:0007669"/>
    <property type="project" value="InterPro"/>
</dbReference>
<dbReference type="EMBL" id="MUHA01000029">
    <property type="protein sequence ID" value="OXA95863.1"/>
    <property type="molecule type" value="Genomic_DNA"/>
</dbReference>
<dbReference type="PANTHER" id="PTHR37023:SF1">
    <property type="entry name" value="ISSOD25 TRANSPOSASE TNPA_ISSOD25"/>
    <property type="match status" value="1"/>
</dbReference>
<keyword evidence="3" id="KW-1185">Reference proteome</keyword>
<dbReference type="Pfam" id="PF04986">
    <property type="entry name" value="Y2_Tnp"/>
    <property type="match status" value="1"/>
</dbReference>
<proteinExistence type="predicted"/>
<dbReference type="GO" id="GO:0003677">
    <property type="term" value="F:DNA binding"/>
    <property type="evidence" value="ECO:0007669"/>
    <property type="project" value="InterPro"/>
</dbReference>
<evidence type="ECO:0000313" key="3">
    <source>
        <dbReference type="Proteomes" id="UP000198336"/>
    </source>
</evidence>